<evidence type="ECO:0000256" key="4">
    <source>
        <dbReference type="ARBA" id="ARBA00022475"/>
    </source>
</evidence>
<dbReference type="Pfam" id="PF07690">
    <property type="entry name" value="MFS_1"/>
    <property type="match status" value="1"/>
</dbReference>
<keyword evidence="5 8" id="KW-0812">Transmembrane</keyword>
<dbReference type="SUPFAM" id="SSF103473">
    <property type="entry name" value="MFS general substrate transporter"/>
    <property type="match status" value="1"/>
</dbReference>
<dbReference type="GO" id="GO:0005886">
    <property type="term" value="C:plasma membrane"/>
    <property type="evidence" value="ECO:0007669"/>
    <property type="project" value="UniProtKB-SubCell"/>
</dbReference>
<sequence>MTTDSYELDRAGQRVFLGLMLGMFVAAVSQTIVSPAMPRIVAELGGMDHYSWLATAAMLVSAVAVPIVGKLSDLYGRRRFYLGGLLLFMLGSVLAGMAQNFWFLVFARAVQGAGMGTLMPLSQTIIGDIIPPRQRGKYQGMMGAVFGVTSITGPLIGGFVTDHWGWRWLFFITLPIGVLAFAAIYRFLRLPHTRREAKVDVAGIVTLTIALVLLLLATSFGGTTYAWGSVQIIATYVVGAFFLAAFIAVETRAAEPIIPLRLFRSSIFVFSNLATFAVSMMMFGALIYIPVYAQGVLGVGATESGLILMPMNVGMIGLSILSGLFITRTGHYKELVLLGPLIMGAGLFLLTRLDYGAGQFDLTLAMVVFGVGLGMCMQVYTLIVQNASTRSDLGVATASTQFFRNVGSTVGIAVFGTILTSRMGPAIATHLPAEAAAGMPAGGVDAGSVLDPSALAQLPPAVAQAVRYGLADALHYVFLAALPLALVALIASALIKVLPLRDTVHTADEEGREMLDTLGQSASGGELAVPLGRDEGASRTRERLLGLQLSLLCDQAVRDDRPLLARAFADIGDGDFDRGLALVSRTAAMLTTEDHAVAARSERYAAQVGERGARRGGALSPGLRRELATAAAALEPNAVMTRVEPTVADCYEAVDVSSLHAVGNDITAALLVDLRRARDGE</sequence>
<feature type="transmembrane region" description="Helical" evidence="8">
    <location>
        <begin position="142"/>
        <end position="160"/>
    </location>
</feature>
<dbReference type="STRING" id="1184609.KILIM_063_00050"/>
<comment type="caution">
    <text evidence="10">The sequence shown here is derived from an EMBL/GenBank/DDBJ whole genome shotgun (WGS) entry which is preliminary data.</text>
</comment>
<dbReference type="PANTHER" id="PTHR23501:SF197">
    <property type="entry name" value="COMD"/>
    <property type="match status" value="1"/>
</dbReference>
<organism evidence="10 11">
    <name type="scientific">Kineosphaera limosa NBRC 100340</name>
    <dbReference type="NCBI Taxonomy" id="1184609"/>
    <lineage>
        <taxon>Bacteria</taxon>
        <taxon>Bacillati</taxon>
        <taxon>Actinomycetota</taxon>
        <taxon>Actinomycetes</taxon>
        <taxon>Micrococcales</taxon>
        <taxon>Dermatophilaceae</taxon>
        <taxon>Kineosphaera</taxon>
    </lineage>
</organism>
<gene>
    <name evidence="10" type="ORF">KILIM_063_00050</name>
</gene>
<keyword evidence="11" id="KW-1185">Reference proteome</keyword>
<keyword evidence="6 8" id="KW-1133">Transmembrane helix</keyword>
<dbReference type="PROSITE" id="PS50850">
    <property type="entry name" value="MFS"/>
    <property type="match status" value="1"/>
</dbReference>
<comment type="similarity">
    <text evidence="2">Belongs to the major facilitator superfamily. TCR/Tet family.</text>
</comment>
<dbReference type="Gene3D" id="1.20.1720.10">
    <property type="entry name" value="Multidrug resistance protein D"/>
    <property type="match status" value="1"/>
</dbReference>
<dbReference type="InterPro" id="IPR004638">
    <property type="entry name" value="EmrB-like"/>
</dbReference>
<dbReference type="NCBIfam" id="TIGR00711">
    <property type="entry name" value="efflux_EmrB"/>
    <property type="match status" value="1"/>
</dbReference>
<feature type="transmembrane region" description="Helical" evidence="8">
    <location>
        <begin position="49"/>
        <end position="68"/>
    </location>
</feature>
<feature type="transmembrane region" description="Helical" evidence="8">
    <location>
        <begin position="200"/>
        <end position="220"/>
    </location>
</feature>
<dbReference type="PRINTS" id="PR01036">
    <property type="entry name" value="TCRTETB"/>
</dbReference>
<evidence type="ECO:0000256" key="3">
    <source>
        <dbReference type="ARBA" id="ARBA00022448"/>
    </source>
</evidence>
<dbReference type="FunFam" id="1.20.1720.10:FF:000004">
    <property type="entry name" value="EmrB/QacA family drug resistance transporter"/>
    <property type="match status" value="1"/>
</dbReference>
<name>K6VM79_9MICO</name>
<dbReference type="InterPro" id="IPR020846">
    <property type="entry name" value="MFS_dom"/>
</dbReference>
<feature type="transmembrane region" description="Helical" evidence="8">
    <location>
        <begin position="80"/>
        <end position="103"/>
    </location>
</feature>
<evidence type="ECO:0000313" key="11">
    <source>
        <dbReference type="Proteomes" id="UP000008366"/>
    </source>
</evidence>
<evidence type="ECO:0000256" key="8">
    <source>
        <dbReference type="SAM" id="Phobius"/>
    </source>
</evidence>
<dbReference type="PANTHER" id="PTHR23501">
    <property type="entry name" value="MAJOR FACILITATOR SUPERFAMILY"/>
    <property type="match status" value="1"/>
</dbReference>
<comment type="subcellular location">
    <subcellularLocation>
        <location evidence="1">Cell membrane</location>
        <topology evidence="1">Multi-pass membrane protein</topology>
    </subcellularLocation>
</comment>
<dbReference type="InterPro" id="IPR011701">
    <property type="entry name" value="MFS"/>
</dbReference>
<evidence type="ECO:0000256" key="6">
    <source>
        <dbReference type="ARBA" id="ARBA00022989"/>
    </source>
</evidence>
<keyword evidence="3" id="KW-0813">Transport</keyword>
<proteinExistence type="inferred from homology"/>
<evidence type="ECO:0000256" key="2">
    <source>
        <dbReference type="ARBA" id="ARBA00007520"/>
    </source>
</evidence>
<feature type="transmembrane region" description="Helical" evidence="8">
    <location>
        <begin position="166"/>
        <end position="188"/>
    </location>
</feature>
<feature type="transmembrane region" description="Helical" evidence="8">
    <location>
        <begin position="473"/>
        <end position="495"/>
    </location>
</feature>
<dbReference type="CDD" id="cd17502">
    <property type="entry name" value="MFS_Azr1_MDR_like"/>
    <property type="match status" value="1"/>
</dbReference>
<feature type="transmembrane region" description="Helical" evidence="8">
    <location>
        <begin position="363"/>
        <end position="383"/>
    </location>
</feature>
<dbReference type="EMBL" id="BAHD01000063">
    <property type="protein sequence ID" value="GAB97293.1"/>
    <property type="molecule type" value="Genomic_DNA"/>
</dbReference>
<dbReference type="AlphaFoldDB" id="K6VM79"/>
<feature type="transmembrane region" description="Helical" evidence="8">
    <location>
        <begin position="226"/>
        <end position="249"/>
    </location>
</feature>
<feature type="transmembrane region" description="Helical" evidence="8">
    <location>
        <begin position="305"/>
        <end position="326"/>
    </location>
</feature>
<dbReference type="Gene3D" id="1.20.1250.20">
    <property type="entry name" value="MFS general substrate transporter like domains"/>
    <property type="match status" value="1"/>
</dbReference>
<evidence type="ECO:0000259" key="9">
    <source>
        <dbReference type="PROSITE" id="PS50850"/>
    </source>
</evidence>
<accession>K6VM79</accession>
<feature type="transmembrane region" description="Helical" evidence="8">
    <location>
        <begin position="335"/>
        <end position="351"/>
    </location>
</feature>
<dbReference type="Proteomes" id="UP000008366">
    <property type="component" value="Unassembled WGS sequence"/>
</dbReference>
<feature type="transmembrane region" description="Helical" evidence="8">
    <location>
        <begin position="15"/>
        <end position="37"/>
    </location>
</feature>
<dbReference type="eggNOG" id="COG0477">
    <property type="taxonomic scope" value="Bacteria"/>
</dbReference>
<keyword evidence="4" id="KW-1003">Cell membrane</keyword>
<evidence type="ECO:0000256" key="5">
    <source>
        <dbReference type="ARBA" id="ARBA00022692"/>
    </source>
</evidence>
<dbReference type="RefSeq" id="WP_006593825.1">
    <property type="nucleotide sequence ID" value="NZ_BAHD01000063.1"/>
</dbReference>
<feature type="transmembrane region" description="Helical" evidence="8">
    <location>
        <begin position="269"/>
        <end position="293"/>
    </location>
</feature>
<dbReference type="InterPro" id="IPR036259">
    <property type="entry name" value="MFS_trans_sf"/>
</dbReference>
<evidence type="ECO:0000256" key="1">
    <source>
        <dbReference type="ARBA" id="ARBA00004651"/>
    </source>
</evidence>
<evidence type="ECO:0000256" key="7">
    <source>
        <dbReference type="ARBA" id="ARBA00023136"/>
    </source>
</evidence>
<dbReference type="InterPro" id="IPR005829">
    <property type="entry name" value="Sugar_transporter_CS"/>
</dbReference>
<protein>
    <submittedName>
        <fullName evidence="10">Putative drug resistance protein</fullName>
    </submittedName>
</protein>
<evidence type="ECO:0000313" key="10">
    <source>
        <dbReference type="EMBL" id="GAB97293.1"/>
    </source>
</evidence>
<dbReference type="PROSITE" id="PS00216">
    <property type="entry name" value="SUGAR_TRANSPORT_1"/>
    <property type="match status" value="1"/>
</dbReference>
<reference evidence="10 11" key="1">
    <citation type="submission" date="2012-08" db="EMBL/GenBank/DDBJ databases">
        <title>Whole genome shotgun sequence of Kineosphaera limosa NBRC 100340.</title>
        <authorList>
            <person name="Yoshida I."/>
            <person name="Isaki S."/>
            <person name="Hosoyama A."/>
            <person name="Tsuchikane K."/>
            <person name="Katsumata H."/>
            <person name="Ando Y."/>
            <person name="Ohji S."/>
            <person name="Hamada M."/>
            <person name="Tamura T."/>
            <person name="Yamazoe A."/>
            <person name="Yamazaki S."/>
            <person name="Fujita N."/>
        </authorList>
    </citation>
    <scope>NUCLEOTIDE SEQUENCE [LARGE SCALE GENOMIC DNA]</scope>
    <source>
        <strain evidence="10 11">NBRC 100340</strain>
    </source>
</reference>
<feature type="domain" description="Major facilitator superfamily (MFS) profile" evidence="9">
    <location>
        <begin position="15"/>
        <end position="500"/>
    </location>
</feature>
<keyword evidence="7 8" id="KW-0472">Membrane</keyword>
<dbReference type="GO" id="GO:0022857">
    <property type="term" value="F:transmembrane transporter activity"/>
    <property type="evidence" value="ECO:0007669"/>
    <property type="project" value="InterPro"/>
</dbReference>